<organism evidence="1">
    <name type="scientific">Planktothricoides raciborskii GIHE-MW2</name>
    <dbReference type="NCBI Taxonomy" id="2792601"/>
    <lineage>
        <taxon>Bacteria</taxon>
        <taxon>Bacillati</taxon>
        <taxon>Cyanobacteriota</taxon>
        <taxon>Cyanophyceae</taxon>
        <taxon>Oscillatoriophycideae</taxon>
        <taxon>Oscillatoriales</taxon>
        <taxon>Oscillatoriaceae</taxon>
        <taxon>Planktothricoides</taxon>
    </lineage>
</organism>
<gene>
    <name evidence="1" type="ORF">ABWT76_005336</name>
</gene>
<evidence type="ECO:0000313" key="1">
    <source>
        <dbReference type="EMBL" id="XCM36567.1"/>
    </source>
</evidence>
<dbReference type="RefSeq" id="WP_354635237.1">
    <property type="nucleotide sequence ID" value="NZ_CP159837.1"/>
</dbReference>
<dbReference type="EMBL" id="CP159837">
    <property type="protein sequence ID" value="XCM36567.1"/>
    <property type="molecule type" value="Genomic_DNA"/>
</dbReference>
<dbReference type="AlphaFoldDB" id="A0AAU8JE44"/>
<sequence length="54" mass="6629">MTTEVNLKHQRVERWCAIAQLKAKLPLPKLLNHYRKIFRIFRQKFRTNKIGEKH</sequence>
<name>A0AAU8JE44_9CYAN</name>
<reference evidence="1" key="1">
    <citation type="submission" date="2024-07" db="EMBL/GenBank/DDBJ databases">
        <authorList>
            <person name="Kim Y.J."/>
            <person name="Jeong J.Y."/>
        </authorList>
    </citation>
    <scope>NUCLEOTIDE SEQUENCE</scope>
    <source>
        <strain evidence="1">GIHE-MW2</strain>
    </source>
</reference>
<protein>
    <recommendedName>
        <fullName evidence="2">Transposase</fullName>
    </recommendedName>
</protein>
<evidence type="ECO:0008006" key="2">
    <source>
        <dbReference type="Google" id="ProtNLM"/>
    </source>
</evidence>
<accession>A0AAU8JE44</accession>
<proteinExistence type="predicted"/>